<proteinExistence type="predicted"/>
<name>A0A853ABJ1_9ACTN</name>
<dbReference type="AlphaFoldDB" id="A0A853ABJ1"/>
<accession>A0A853ABJ1</accession>
<dbReference type="RefSeq" id="WP_179816698.1">
    <property type="nucleotide sequence ID" value="NZ_JACBZD010000002.1"/>
</dbReference>
<keyword evidence="2" id="KW-1185">Reference proteome</keyword>
<dbReference type="Proteomes" id="UP000567795">
    <property type="component" value="Unassembled WGS sequence"/>
</dbReference>
<sequence length="69" mass="7259">MSRTPIEPDDDPVADAAAVAGATTATEPVEAAAREILAVRRRARALAGLRAMGARGDFDALLDKRNLRS</sequence>
<protein>
    <submittedName>
        <fullName evidence="1">Arc/MetJ family transcription regulator</fullName>
    </submittedName>
</protein>
<dbReference type="EMBL" id="JACBZD010000002">
    <property type="protein sequence ID" value="NYI07742.1"/>
    <property type="molecule type" value="Genomic_DNA"/>
</dbReference>
<comment type="caution">
    <text evidence="1">The sequence shown here is derived from an EMBL/GenBank/DDBJ whole genome shotgun (WGS) entry which is preliminary data.</text>
</comment>
<reference evidence="1 2" key="1">
    <citation type="submission" date="2020-07" db="EMBL/GenBank/DDBJ databases">
        <title>Sequencing the genomes of 1000 actinobacteria strains.</title>
        <authorList>
            <person name="Klenk H.-P."/>
        </authorList>
    </citation>
    <scope>NUCLEOTIDE SEQUENCE [LARGE SCALE GENOMIC DNA]</scope>
    <source>
        <strain evidence="1 2">DSM 42178</strain>
    </source>
</reference>
<gene>
    <name evidence="1" type="ORF">FHU37_004771</name>
</gene>
<evidence type="ECO:0000313" key="1">
    <source>
        <dbReference type="EMBL" id="NYI07742.1"/>
    </source>
</evidence>
<evidence type="ECO:0000313" key="2">
    <source>
        <dbReference type="Proteomes" id="UP000567795"/>
    </source>
</evidence>
<organism evidence="1 2">
    <name type="scientific">Allostreptomyces psammosilenae</name>
    <dbReference type="NCBI Taxonomy" id="1892865"/>
    <lineage>
        <taxon>Bacteria</taxon>
        <taxon>Bacillati</taxon>
        <taxon>Actinomycetota</taxon>
        <taxon>Actinomycetes</taxon>
        <taxon>Kitasatosporales</taxon>
        <taxon>Streptomycetaceae</taxon>
        <taxon>Allostreptomyces</taxon>
    </lineage>
</organism>